<feature type="transmembrane region" description="Helical" evidence="6">
    <location>
        <begin position="172"/>
        <end position="194"/>
    </location>
</feature>
<dbReference type="SUPFAM" id="SSF103481">
    <property type="entry name" value="Multidrug resistance efflux transporter EmrE"/>
    <property type="match status" value="1"/>
</dbReference>
<evidence type="ECO:0000256" key="3">
    <source>
        <dbReference type="ARBA" id="ARBA00022989"/>
    </source>
</evidence>
<evidence type="ECO:0000256" key="5">
    <source>
        <dbReference type="SAM" id="MobiDB-lite"/>
    </source>
</evidence>
<dbReference type="PANTHER" id="PTHR12570:SF85">
    <property type="entry name" value="DUF803 DOMAIN MEMBRANE PROTEIN (AFU_ORTHOLOGUE AFUA_1G15880)"/>
    <property type="match status" value="1"/>
</dbReference>
<evidence type="ECO:0000256" key="6">
    <source>
        <dbReference type="SAM" id="Phobius"/>
    </source>
</evidence>
<evidence type="ECO:0000256" key="4">
    <source>
        <dbReference type="ARBA" id="ARBA00023136"/>
    </source>
</evidence>
<evidence type="ECO:0000256" key="1">
    <source>
        <dbReference type="ARBA" id="ARBA00004141"/>
    </source>
</evidence>
<dbReference type="EMBL" id="KZ107845">
    <property type="protein sequence ID" value="OSS48678.1"/>
    <property type="molecule type" value="Genomic_DNA"/>
</dbReference>
<dbReference type="GO" id="GO:0015095">
    <property type="term" value="F:magnesium ion transmembrane transporter activity"/>
    <property type="evidence" value="ECO:0007669"/>
    <property type="project" value="InterPro"/>
</dbReference>
<evidence type="ECO:0008006" key="9">
    <source>
        <dbReference type="Google" id="ProtNLM"/>
    </source>
</evidence>
<keyword evidence="3 6" id="KW-1133">Transmembrane helix</keyword>
<feature type="transmembrane region" description="Helical" evidence="6">
    <location>
        <begin position="206"/>
        <end position="223"/>
    </location>
</feature>
<comment type="subcellular location">
    <subcellularLocation>
        <location evidence="1">Membrane</location>
        <topology evidence="1">Multi-pass membrane protein</topology>
    </subcellularLocation>
</comment>
<dbReference type="InterPro" id="IPR037185">
    <property type="entry name" value="EmrE-like"/>
</dbReference>
<keyword evidence="4 6" id="KW-0472">Membrane</keyword>
<evidence type="ECO:0000313" key="8">
    <source>
        <dbReference type="Proteomes" id="UP000193240"/>
    </source>
</evidence>
<evidence type="ECO:0000256" key="2">
    <source>
        <dbReference type="ARBA" id="ARBA00022692"/>
    </source>
</evidence>
<feature type="transmembrane region" description="Helical" evidence="6">
    <location>
        <begin position="144"/>
        <end position="160"/>
    </location>
</feature>
<dbReference type="OrthoDB" id="6428174at2759"/>
<keyword evidence="2 6" id="KW-0812">Transmembrane</keyword>
<feature type="transmembrane region" description="Helical" evidence="6">
    <location>
        <begin position="244"/>
        <end position="264"/>
    </location>
</feature>
<dbReference type="PANTHER" id="PTHR12570">
    <property type="match status" value="1"/>
</dbReference>
<dbReference type="InterPro" id="IPR008521">
    <property type="entry name" value="Mg_trans_NIPA"/>
</dbReference>
<reference evidence="7 8" key="1">
    <citation type="journal article" date="2017" name="Genome Announc.">
        <title>Genome sequence of the saprophytic ascomycete Epicoccum nigrum ICMP 19927 strain isolated from New Zealand.</title>
        <authorList>
            <person name="Fokin M."/>
            <person name="Fleetwood D."/>
            <person name="Weir B.S."/>
            <person name="Villas-Boas S.G."/>
        </authorList>
    </citation>
    <scope>NUCLEOTIDE SEQUENCE [LARGE SCALE GENOMIC DNA]</scope>
    <source>
        <strain evidence="7 8">ICMP 19927</strain>
    </source>
</reference>
<feature type="transmembrane region" description="Helical" evidence="6">
    <location>
        <begin position="6"/>
        <end position="25"/>
    </location>
</feature>
<dbReference type="Pfam" id="PF05653">
    <property type="entry name" value="Mg_trans_NIPA"/>
    <property type="match status" value="1"/>
</dbReference>
<organism evidence="7 8">
    <name type="scientific">Epicoccum nigrum</name>
    <name type="common">Soil fungus</name>
    <name type="synonym">Epicoccum purpurascens</name>
    <dbReference type="NCBI Taxonomy" id="105696"/>
    <lineage>
        <taxon>Eukaryota</taxon>
        <taxon>Fungi</taxon>
        <taxon>Dikarya</taxon>
        <taxon>Ascomycota</taxon>
        <taxon>Pezizomycotina</taxon>
        <taxon>Dothideomycetes</taxon>
        <taxon>Pleosporomycetidae</taxon>
        <taxon>Pleosporales</taxon>
        <taxon>Pleosporineae</taxon>
        <taxon>Didymellaceae</taxon>
        <taxon>Epicoccum</taxon>
    </lineage>
</organism>
<keyword evidence="8" id="KW-1185">Reference proteome</keyword>
<proteinExistence type="predicted"/>
<accession>A0A1Y2M0B6</accession>
<dbReference type="GO" id="GO:0016020">
    <property type="term" value="C:membrane"/>
    <property type="evidence" value="ECO:0007669"/>
    <property type="project" value="UniProtKB-SubCell"/>
</dbReference>
<dbReference type="AlphaFoldDB" id="A0A1Y2M0B6"/>
<dbReference type="OMA" id="PMVYISI"/>
<feature type="compositionally biased region" description="Basic and acidic residues" evidence="5">
    <location>
        <begin position="381"/>
        <end position="396"/>
    </location>
</feature>
<protein>
    <recommendedName>
        <fullName evidence="9">DUF803-domain-containing protein</fullName>
    </recommendedName>
</protein>
<feature type="region of interest" description="Disordered" evidence="5">
    <location>
        <begin position="336"/>
        <end position="358"/>
    </location>
</feature>
<feature type="transmembrane region" description="Helical" evidence="6">
    <location>
        <begin position="103"/>
        <end position="124"/>
    </location>
</feature>
<dbReference type="Proteomes" id="UP000193240">
    <property type="component" value="Unassembled WGS sequence"/>
</dbReference>
<feature type="transmembrane region" description="Helical" evidence="6">
    <location>
        <begin position="71"/>
        <end position="96"/>
    </location>
</feature>
<gene>
    <name evidence="7" type="ORF">B5807_06838</name>
</gene>
<sequence length="425" mass="46029">MVEDKYVGLCLAVSSSLAIGASFVITKKGLNASMEKHGFDGDGYSYLRNSTWWAGIITMVLGEIFNFAAYAFAPAILVTPLGALSVLIGAVLGSYFLDEKLGLLGKIGCAICLIGSVIIVLHAPPDKEVSSVDEILNLALQPGFLIYCLFVAIFSVFMIYKIAPKHGRKNPLIYLSICSTTGSVSIMFIKAFGIALKMTFAGNNQFTHPSTYVFVIMIIGCILTQMNYFNKALSQFSTNIVNPLYYVTFTTCTLIASCLLFQGFNTASAVNTISLLCGFLIIFSGVYLLNLSREDPNGTNNMGGHAMSDGIPSDAISGFPTRRSMQARRSQELYLQSNGSGHVRRSTGGGTGEGAGLMHDYDVENQFELGELVDSDDEMDGEGRKKGKSFDEEGRLGGRASSGSNMRSLRVQRESYQPKRTSSPR</sequence>
<dbReference type="InParanoid" id="A0A1Y2M0B6"/>
<name>A0A1Y2M0B6_EPING</name>
<feature type="region of interest" description="Disordered" evidence="5">
    <location>
        <begin position="372"/>
        <end position="425"/>
    </location>
</feature>
<evidence type="ECO:0000313" key="7">
    <source>
        <dbReference type="EMBL" id="OSS48678.1"/>
    </source>
</evidence>
<feature type="transmembrane region" description="Helical" evidence="6">
    <location>
        <begin position="270"/>
        <end position="289"/>
    </location>
</feature>